<dbReference type="SUPFAM" id="SSF53335">
    <property type="entry name" value="S-adenosyl-L-methionine-dependent methyltransferases"/>
    <property type="match status" value="1"/>
</dbReference>
<feature type="domain" description="6-hydroxymethylpterin diphosphokinase MptE-like" evidence="1">
    <location>
        <begin position="168"/>
        <end position="330"/>
    </location>
</feature>
<dbReference type="InterPro" id="IPR029063">
    <property type="entry name" value="SAM-dependent_MTases_sf"/>
</dbReference>
<organism evidence="2 3">
    <name type="scientific">Clostridium omnivorum</name>
    <dbReference type="NCBI Taxonomy" id="1604902"/>
    <lineage>
        <taxon>Bacteria</taxon>
        <taxon>Bacillati</taxon>
        <taxon>Bacillota</taxon>
        <taxon>Clostridia</taxon>
        <taxon>Eubacteriales</taxon>
        <taxon>Clostridiaceae</taxon>
        <taxon>Clostridium</taxon>
    </lineage>
</organism>
<dbReference type="Gene3D" id="3.90.1480.10">
    <property type="entry name" value="Alpha-2,3-sialyltransferase"/>
    <property type="match status" value="1"/>
</dbReference>
<evidence type="ECO:0000313" key="3">
    <source>
        <dbReference type="Proteomes" id="UP001208567"/>
    </source>
</evidence>
<accession>A0ABQ5NAP3</accession>
<dbReference type="Proteomes" id="UP001208567">
    <property type="component" value="Unassembled WGS sequence"/>
</dbReference>
<dbReference type="Pfam" id="PF01973">
    <property type="entry name" value="MptE-like"/>
    <property type="match status" value="1"/>
</dbReference>
<proteinExistence type="predicted"/>
<comment type="caution">
    <text evidence="2">The sequence shown here is derived from an EMBL/GenBank/DDBJ whole genome shotgun (WGS) entry which is preliminary data.</text>
</comment>
<name>A0ABQ5NAP3_9CLOT</name>
<dbReference type="InterPro" id="IPR002826">
    <property type="entry name" value="MptE-like"/>
</dbReference>
<dbReference type="RefSeq" id="WP_264851639.1">
    <property type="nucleotide sequence ID" value="NZ_BRXR01000001.1"/>
</dbReference>
<dbReference type="PANTHER" id="PTHR41786">
    <property type="entry name" value="MOTILITY ACCESSORY FACTOR MAF"/>
    <property type="match status" value="1"/>
</dbReference>
<protein>
    <recommendedName>
        <fullName evidence="1">6-hydroxymethylpterin diphosphokinase MptE-like domain-containing protein</fullName>
    </recommendedName>
</protein>
<evidence type="ECO:0000313" key="2">
    <source>
        <dbReference type="EMBL" id="GLC32337.1"/>
    </source>
</evidence>
<reference evidence="2 3" key="1">
    <citation type="journal article" date="2024" name="Int. J. Syst. Evol. Microbiol.">
        <title>Clostridium omnivorum sp. nov., isolated from anoxic soil under the treatment of reductive soil disinfestation.</title>
        <authorList>
            <person name="Ueki A."/>
            <person name="Tonouchi A."/>
            <person name="Kaku N."/>
            <person name="Honma S."/>
            <person name="Ueki K."/>
        </authorList>
    </citation>
    <scope>NUCLEOTIDE SEQUENCE [LARGE SCALE GENOMIC DNA]</scope>
    <source>
        <strain evidence="2 3">E14</strain>
    </source>
</reference>
<dbReference type="PANTHER" id="PTHR41786:SF1">
    <property type="entry name" value="6-HYDROXYMETHYLPTERIN DIPHOSPHOKINASE MPTE-LIKE DOMAIN-CONTAINING PROTEIN"/>
    <property type="match status" value="1"/>
</dbReference>
<evidence type="ECO:0000259" key="1">
    <source>
        <dbReference type="Pfam" id="PF01973"/>
    </source>
</evidence>
<gene>
    <name evidence="2" type="ORF">bsdE14_37470</name>
</gene>
<sequence length="408" mass="46919">MQRIIKVLQTKEGNYTLSIDNVLLHSKYYPSKEAERFVENNLDKIKAKEFVVIYGIGLGYHLKEIMRLVDENCKVFAFDADMEVIKKSEELGMLDELKMDKRIQFFYGYNRAFFQEMSIKMNLVEDIIIYKPSIRTMPSEYEDLINILNSYELAKIAVERFGDIAIENYKANLKEEYKTMQNFFNITNFSHKPVVIVAGGPSLEYNLSNLKKYRNKIHVFSLGRTIDILMKNQIKPDILTIIDPQNIVYEQIKDYLELDIPLCFLSTACNSAVKNFKGPKYIFFNDFDENNKEKIIINTGKSVAVAALDIAIKSGSKQIVLVGQDLAYLNSKFHAGDNLNQKDNLTTKGLKKVESVDGEMLDTTMGLIEFKRNIENIIQDNPDVKFYNCSKGAKISGTIEMNFEDLFS</sequence>
<dbReference type="EMBL" id="BRXR01000001">
    <property type="protein sequence ID" value="GLC32337.1"/>
    <property type="molecule type" value="Genomic_DNA"/>
</dbReference>
<keyword evidence="3" id="KW-1185">Reference proteome</keyword>